<dbReference type="PANTHER" id="PTHR43767:SF7">
    <property type="entry name" value="MEDIUM_LONG-CHAIN-FATTY-ACID--COA LIGASE FADD8"/>
    <property type="match status" value="1"/>
</dbReference>
<keyword evidence="4" id="KW-1185">Reference proteome</keyword>
<keyword evidence="3" id="KW-0436">Ligase</keyword>
<dbReference type="InterPro" id="IPR042099">
    <property type="entry name" value="ANL_N_sf"/>
</dbReference>
<evidence type="ECO:0000313" key="3">
    <source>
        <dbReference type="EMBL" id="TQM14806.1"/>
    </source>
</evidence>
<evidence type="ECO:0000313" key="4">
    <source>
        <dbReference type="Proteomes" id="UP000315677"/>
    </source>
</evidence>
<dbReference type="EMBL" id="VFPA01000001">
    <property type="protein sequence ID" value="TQM14806.1"/>
    <property type="molecule type" value="Genomic_DNA"/>
</dbReference>
<dbReference type="Gene3D" id="3.40.50.12780">
    <property type="entry name" value="N-terminal domain of ligase-like"/>
    <property type="match status" value="1"/>
</dbReference>
<proteinExistence type="predicted"/>
<feature type="domain" description="AMP-dependent synthetase/ligase" evidence="1">
    <location>
        <begin position="10"/>
        <end position="375"/>
    </location>
</feature>
<dbReference type="InterPro" id="IPR050237">
    <property type="entry name" value="ATP-dep_AMP-bd_enzyme"/>
</dbReference>
<dbReference type="AlphaFoldDB" id="A0A543DZP1"/>
<reference evidence="3 4" key="1">
    <citation type="submission" date="2019-06" db="EMBL/GenBank/DDBJ databases">
        <title>Sequencing the genomes of 1000 actinobacteria strains.</title>
        <authorList>
            <person name="Klenk H.-P."/>
        </authorList>
    </citation>
    <scope>NUCLEOTIDE SEQUENCE [LARGE SCALE GENOMIC DNA]</scope>
    <source>
        <strain evidence="3 4">DSM 45301</strain>
    </source>
</reference>
<dbReference type="PANTHER" id="PTHR43767">
    <property type="entry name" value="LONG-CHAIN-FATTY-ACID--COA LIGASE"/>
    <property type="match status" value="1"/>
</dbReference>
<name>A0A543DZP1_9PSEU</name>
<dbReference type="PROSITE" id="PS00455">
    <property type="entry name" value="AMP_BINDING"/>
    <property type="match status" value="1"/>
</dbReference>
<sequence length="519" mass="55559">MLNLGRFIARAATYWPSNDALVCDGRRWTYAELDARSNRLASALAGRGIAVGGAVATFAANRAELVEVEVALYKGGLLRVPINHRLGFEEVRHILADADVRLLLTDAAHADTGRRAARAAGREIPVVVFDAGVADADSYDDLLAAGDEAPVAVDVGLDAPSVLHFTSGSTGRLKAAVQTTGNRLANMRKRLMDPDAAASPDETYLVAGPITHASGMGLLALMSRGATIVVLPAFTPQAFLDLIAQERVTSTFLVPTMLNMVLAHPGRDTADVSSLKVVRVGGAPVSPQRLRDAVALFGPVVMQGYGQAETTSGVTTLTRADVVRGIESDPELLLSCGRAQFDTEIRVVDEQLRPVPTGVTGELVVRGPDCVTEYWHEPELSAETFRDGWVLTGDVAYLREDGYVFIVDRKKDMIISGGFNIYCSEVEAALYEHPAVVEACVVGVPDEKWGEAVKAVVVPRSGAGLDPAELIAFCADRLDRLKKPQSVDLVDALPVNRNGKIDRRAVRAPYWAGSDRAVN</sequence>
<dbReference type="Pfam" id="PF13193">
    <property type="entry name" value="AMP-binding_C"/>
    <property type="match status" value="1"/>
</dbReference>
<organism evidence="3 4">
    <name type="scientific">Pseudonocardia kunmingensis</name>
    <dbReference type="NCBI Taxonomy" id="630975"/>
    <lineage>
        <taxon>Bacteria</taxon>
        <taxon>Bacillati</taxon>
        <taxon>Actinomycetota</taxon>
        <taxon>Actinomycetes</taxon>
        <taxon>Pseudonocardiales</taxon>
        <taxon>Pseudonocardiaceae</taxon>
        <taxon>Pseudonocardia</taxon>
    </lineage>
</organism>
<dbReference type="InterPro" id="IPR025110">
    <property type="entry name" value="AMP-bd_C"/>
</dbReference>
<gene>
    <name evidence="3" type="ORF">FB558_1582</name>
</gene>
<comment type="caution">
    <text evidence="3">The sequence shown here is derived from an EMBL/GenBank/DDBJ whole genome shotgun (WGS) entry which is preliminary data.</text>
</comment>
<dbReference type="Gene3D" id="3.30.300.30">
    <property type="match status" value="1"/>
</dbReference>
<dbReference type="Proteomes" id="UP000315677">
    <property type="component" value="Unassembled WGS sequence"/>
</dbReference>
<dbReference type="InterPro" id="IPR000873">
    <property type="entry name" value="AMP-dep_synth/lig_dom"/>
</dbReference>
<dbReference type="GO" id="GO:0016877">
    <property type="term" value="F:ligase activity, forming carbon-sulfur bonds"/>
    <property type="evidence" value="ECO:0007669"/>
    <property type="project" value="UniProtKB-ARBA"/>
</dbReference>
<dbReference type="CDD" id="cd17631">
    <property type="entry name" value="FACL_FadD13-like"/>
    <property type="match status" value="1"/>
</dbReference>
<dbReference type="SUPFAM" id="SSF56801">
    <property type="entry name" value="Acetyl-CoA synthetase-like"/>
    <property type="match status" value="1"/>
</dbReference>
<protein>
    <submittedName>
        <fullName evidence="3">Acyl-CoA synthetase (AMP-forming)/AMP-acid ligase II</fullName>
    </submittedName>
</protein>
<dbReference type="InterPro" id="IPR020845">
    <property type="entry name" value="AMP-binding_CS"/>
</dbReference>
<evidence type="ECO:0000259" key="2">
    <source>
        <dbReference type="Pfam" id="PF13193"/>
    </source>
</evidence>
<dbReference type="InterPro" id="IPR045851">
    <property type="entry name" value="AMP-bd_C_sf"/>
</dbReference>
<evidence type="ECO:0000259" key="1">
    <source>
        <dbReference type="Pfam" id="PF00501"/>
    </source>
</evidence>
<feature type="domain" description="AMP-binding enzyme C-terminal" evidence="2">
    <location>
        <begin position="425"/>
        <end position="500"/>
    </location>
</feature>
<dbReference type="Pfam" id="PF00501">
    <property type="entry name" value="AMP-binding"/>
    <property type="match status" value="1"/>
</dbReference>
<accession>A0A543DZP1</accession>